<keyword evidence="7" id="KW-0812">Transmembrane</keyword>
<dbReference type="SUPFAM" id="SSF48452">
    <property type="entry name" value="TPR-like"/>
    <property type="match status" value="2"/>
</dbReference>
<reference evidence="9 10" key="1">
    <citation type="submission" date="2013-09" db="EMBL/GenBank/DDBJ databases">
        <authorList>
            <person name="Zeng Z."/>
            <person name="Chen C."/>
        </authorList>
    </citation>
    <scope>NUCLEOTIDE SEQUENCE [LARGE SCALE GENOMIC DNA]</scope>
    <source>
        <strain evidence="9 10">F44-8</strain>
    </source>
</reference>
<dbReference type="InterPro" id="IPR019734">
    <property type="entry name" value="TPR_rpt"/>
</dbReference>
<evidence type="ECO:0000256" key="6">
    <source>
        <dbReference type="PROSITE-ProRule" id="PRU00339"/>
    </source>
</evidence>
<organism evidence="9 10">
    <name type="scientific">Flavobacterium beibuense F44-8</name>
    <dbReference type="NCBI Taxonomy" id="1406840"/>
    <lineage>
        <taxon>Bacteria</taxon>
        <taxon>Pseudomonadati</taxon>
        <taxon>Bacteroidota</taxon>
        <taxon>Flavobacteriia</taxon>
        <taxon>Flavobacteriales</taxon>
        <taxon>Flavobacteriaceae</taxon>
        <taxon>Flavobacterium</taxon>
    </lineage>
</organism>
<evidence type="ECO:0000256" key="1">
    <source>
        <dbReference type="ARBA" id="ARBA00004496"/>
    </source>
</evidence>
<evidence type="ECO:0000256" key="4">
    <source>
        <dbReference type="ARBA" id="ARBA00022803"/>
    </source>
</evidence>
<accession>A0A0A2LZ97</accession>
<dbReference type="PROSITE" id="PS50005">
    <property type="entry name" value="TPR"/>
    <property type="match status" value="1"/>
</dbReference>
<evidence type="ECO:0000256" key="2">
    <source>
        <dbReference type="ARBA" id="ARBA00022490"/>
    </source>
</evidence>
<dbReference type="SMART" id="SM00028">
    <property type="entry name" value="TPR"/>
    <property type="match status" value="4"/>
</dbReference>
<keyword evidence="7" id="KW-0472">Membrane</keyword>
<protein>
    <recommendedName>
        <fullName evidence="11">Tetratricopeptide repeat protein</fullName>
    </recommendedName>
</protein>
<dbReference type="GO" id="GO:0005737">
    <property type="term" value="C:cytoplasm"/>
    <property type="evidence" value="ECO:0007669"/>
    <property type="project" value="UniProtKB-SubCell"/>
</dbReference>
<keyword evidence="2" id="KW-0963">Cytoplasm</keyword>
<feature type="chain" id="PRO_5002002674" description="Tetratricopeptide repeat protein" evidence="8">
    <location>
        <begin position="25"/>
        <end position="384"/>
    </location>
</feature>
<gene>
    <name evidence="9" type="ORF">Q763_02065</name>
</gene>
<keyword evidence="10" id="KW-1185">Reference proteome</keyword>
<dbReference type="PANTHER" id="PTHR46630">
    <property type="entry name" value="TETRATRICOPEPTIDE REPEAT PROTEIN 29"/>
    <property type="match status" value="1"/>
</dbReference>
<keyword evidence="7" id="KW-1133">Transmembrane helix</keyword>
<keyword evidence="3" id="KW-0677">Repeat</keyword>
<dbReference type="Proteomes" id="UP000030129">
    <property type="component" value="Unassembled WGS sequence"/>
</dbReference>
<dbReference type="Gene3D" id="1.25.40.10">
    <property type="entry name" value="Tetratricopeptide repeat domain"/>
    <property type="match status" value="2"/>
</dbReference>
<dbReference type="eggNOG" id="COG0457">
    <property type="taxonomic scope" value="Bacteria"/>
</dbReference>
<dbReference type="STRING" id="1406840.Q763_02065"/>
<evidence type="ECO:0000256" key="3">
    <source>
        <dbReference type="ARBA" id="ARBA00022737"/>
    </source>
</evidence>
<proteinExistence type="inferred from homology"/>
<dbReference type="AlphaFoldDB" id="A0A0A2LZ97"/>
<feature type="repeat" description="TPR" evidence="6">
    <location>
        <begin position="232"/>
        <end position="265"/>
    </location>
</feature>
<sequence>MFVVLKRVVIMQVLIVISTVSAFAQQSRKIDSIIKANRLTIYKNPDETIRIGDSIYEASKSSGDKVRGLILISNAYSSKRDYQQALKYCLRADSISKKLDEPNLKANLLNSIAVIYQQLKVYDKAMEYLDENDRYMDNHPVQDSIYLRATNNVVRGLIYKEDLSCELAIPFFNKAIEQYKKLNTANEQPNISITLYNRAYCFLALERYEEAKESFELSIVYAENTNAKSLKAFSLKGLSEVYTHEEEYQKAIDVLDEALLLAEDVGDLILNRGIYSALADNYLSVNNWEKYQEYRKLFLENQNVIKESERRSISDSIDELTANYAQKTAQLTNRYYIYTGVIILLILLTVFVVLRYHKKAKKSLNNLKLRFEEVKKARKGMGIL</sequence>
<dbReference type="EMBL" id="JRLV01000001">
    <property type="protein sequence ID" value="KGO84548.1"/>
    <property type="molecule type" value="Genomic_DNA"/>
</dbReference>
<dbReference type="InterPro" id="IPR051476">
    <property type="entry name" value="Bac_ResReg_Asp_Phosphatase"/>
</dbReference>
<dbReference type="InterPro" id="IPR011990">
    <property type="entry name" value="TPR-like_helical_dom_sf"/>
</dbReference>
<evidence type="ECO:0000313" key="9">
    <source>
        <dbReference type="EMBL" id="KGO84548.1"/>
    </source>
</evidence>
<name>A0A0A2LZ97_9FLAO</name>
<comment type="similarity">
    <text evidence="5">Belongs to the Rap family.</text>
</comment>
<evidence type="ECO:0000256" key="5">
    <source>
        <dbReference type="ARBA" id="ARBA00038253"/>
    </source>
</evidence>
<comment type="caution">
    <text evidence="9">The sequence shown here is derived from an EMBL/GenBank/DDBJ whole genome shotgun (WGS) entry which is preliminary data.</text>
</comment>
<dbReference type="Pfam" id="PF13176">
    <property type="entry name" value="TPR_7"/>
    <property type="match status" value="1"/>
</dbReference>
<evidence type="ECO:0000256" key="8">
    <source>
        <dbReference type="SAM" id="SignalP"/>
    </source>
</evidence>
<evidence type="ECO:0000256" key="7">
    <source>
        <dbReference type="SAM" id="Phobius"/>
    </source>
</evidence>
<comment type="subcellular location">
    <subcellularLocation>
        <location evidence="1">Cytoplasm</location>
    </subcellularLocation>
</comment>
<dbReference type="Pfam" id="PF13181">
    <property type="entry name" value="TPR_8"/>
    <property type="match status" value="3"/>
</dbReference>
<keyword evidence="4 6" id="KW-0802">TPR repeat</keyword>
<evidence type="ECO:0008006" key="11">
    <source>
        <dbReference type="Google" id="ProtNLM"/>
    </source>
</evidence>
<feature type="signal peptide" evidence="8">
    <location>
        <begin position="1"/>
        <end position="24"/>
    </location>
</feature>
<dbReference type="RefSeq" id="WP_035130611.1">
    <property type="nucleotide sequence ID" value="NZ_JRLV01000001.1"/>
</dbReference>
<keyword evidence="8" id="KW-0732">Signal</keyword>
<feature type="transmembrane region" description="Helical" evidence="7">
    <location>
        <begin position="335"/>
        <end position="354"/>
    </location>
</feature>
<evidence type="ECO:0000313" key="10">
    <source>
        <dbReference type="Proteomes" id="UP000030129"/>
    </source>
</evidence>
<dbReference type="PANTHER" id="PTHR46630:SF1">
    <property type="entry name" value="TETRATRICOPEPTIDE REPEAT PROTEIN 29"/>
    <property type="match status" value="1"/>
</dbReference>